<keyword evidence="1" id="KW-1133">Transmembrane helix</keyword>
<feature type="transmembrane region" description="Helical" evidence="1">
    <location>
        <begin position="36"/>
        <end position="54"/>
    </location>
</feature>
<keyword evidence="1" id="KW-0812">Transmembrane</keyword>
<organism evidence="2">
    <name type="scientific">Panstrongylus lignarius</name>
    <dbReference type="NCBI Taxonomy" id="156445"/>
    <lineage>
        <taxon>Eukaryota</taxon>
        <taxon>Metazoa</taxon>
        <taxon>Ecdysozoa</taxon>
        <taxon>Arthropoda</taxon>
        <taxon>Hexapoda</taxon>
        <taxon>Insecta</taxon>
        <taxon>Pterygota</taxon>
        <taxon>Neoptera</taxon>
        <taxon>Paraneoptera</taxon>
        <taxon>Hemiptera</taxon>
        <taxon>Heteroptera</taxon>
        <taxon>Panheteroptera</taxon>
        <taxon>Cimicomorpha</taxon>
        <taxon>Reduviidae</taxon>
        <taxon>Triatominae</taxon>
        <taxon>Panstrongylus</taxon>
    </lineage>
</organism>
<evidence type="ECO:0000256" key="1">
    <source>
        <dbReference type="SAM" id="Phobius"/>
    </source>
</evidence>
<feature type="transmembrane region" description="Helical" evidence="1">
    <location>
        <begin position="6"/>
        <end position="24"/>
    </location>
</feature>
<keyword evidence="1" id="KW-0472">Membrane</keyword>
<reference evidence="2" key="1">
    <citation type="journal article" date="2018" name="PLoS Negl. Trop. Dis.">
        <title>An insight into the salivary gland and fat body transcriptome of Panstrongylus lignarius (Hemiptera: Heteroptera), the main vector of Chagas disease in Peru.</title>
        <authorList>
            <person name="Nevoa J.C."/>
            <person name="Mendes M.T."/>
            <person name="da Silva M.V."/>
            <person name="Soares S.C."/>
            <person name="Oliveira C.J.F."/>
            <person name="Ribeiro J.M.C."/>
        </authorList>
    </citation>
    <scope>NUCLEOTIDE SEQUENCE</scope>
</reference>
<proteinExistence type="predicted"/>
<sequence>MMGILIFVKLYIFYIVFSFSDVLFDNYYVQIYIHKSIVYIKVLCILKLIIVIFHPTSSVKWYSSGTLVFTQSTAFYRSTNVILWPLFSLSYQV</sequence>
<dbReference type="AlphaFoldDB" id="A0A224XV73"/>
<protein>
    <submittedName>
        <fullName evidence="2">Uncharacterized protein</fullName>
    </submittedName>
</protein>
<name>A0A224XV73_9HEMI</name>
<evidence type="ECO:0000313" key="2">
    <source>
        <dbReference type="EMBL" id="JAW15054.1"/>
    </source>
</evidence>
<dbReference type="EMBL" id="GFTR01001372">
    <property type="protein sequence ID" value="JAW15054.1"/>
    <property type="molecule type" value="Transcribed_RNA"/>
</dbReference>
<accession>A0A224XV73</accession>